<gene>
    <name evidence="1" type="ORF">Mesil_3375</name>
</gene>
<dbReference type="KEGG" id="msv:Mesil_3375"/>
<dbReference type="HOGENOM" id="CLU_025124_1_0_0"/>
<dbReference type="AlphaFoldDB" id="D7BJ31"/>
<protein>
    <submittedName>
        <fullName evidence="1">Transposase IS3/IS911 family protein</fullName>
    </submittedName>
</protein>
<reference evidence="1 2" key="1">
    <citation type="journal article" date="2010" name="Stand. Genomic Sci.">
        <title>Complete genome sequence of Meiothermus silvanus type strain (VI-R2).</title>
        <authorList>
            <person name="Sikorski J."/>
            <person name="Tindall B.J."/>
            <person name="Lowry S."/>
            <person name="Lucas S."/>
            <person name="Nolan M."/>
            <person name="Copeland A."/>
            <person name="Glavina Del Rio T."/>
            <person name="Tice H."/>
            <person name="Cheng J.F."/>
            <person name="Han C."/>
            <person name="Pitluck S."/>
            <person name="Liolios K."/>
            <person name="Ivanova N."/>
            <person name="Mavromatis K."/>
            <person name="Mikhailova N."/>
            <person name="Pati A."/>
            <person name="Goodwin L."/>
            <person name="Chen A."/>
            <person name="Palaniappan K."/>
            <person name="Land M."/>
            <person name="Hauser L."/>
            <person name="Chang Y.J."/>
            <person name="Jeffries C.D."/>
            <person name="Rohde M."/>
            <person name="Goker M."/>
            <person name="Woyke T."/>
            <person name="Bristow J."/>
            <person name="Eisen J.A."/>
            <person name="Markowitz V."/>
            <person name="Hugenholtz P."/>
            <person name="Kyrpides N.C."/>
            <person name="Klenk H.P."/>
            <person name="Lapidus A."/>
        </authorList>
    </citation>
    <scope>NUCLEOTIDE SEQUENCE [LARGE SCALE GENOMIC DNA]</scope>
    <source>
        <strain evidence="2">ATCC 700542 / DSM 9946 / VI-R2</strain>
        <plasmid evidence="2">Plasmid pMESIL01</plasmid>
    </source>
</reference>
<evidence type="ECO:0000313" key="2">
    <source>
        <dbReference type="Proteomes" id="UP000001916"/>
    </source>
</evidence>
<name>D7BJ31_ALLS1</name>
<geneLocation type="plasmid" evidence="1 2">
    <name>pMESIL01</name>
</geneLocation>
<dbReference type="InterPro" id="IPR013383">
    <property type="entry name" value="CRISPR-assoc_prot_DxTHG_CS"/>
</dbReference>
<dbReference type="Proteomes" id="UP000001916">
    <property type="component" value="Plasmid pMESIL01"/>
</dbReference>
<sequence length="357" mass="40311">MILLSMLGTNDYKEVAYTWGDKKAHPSKFFQAALAGWFPQANVLICVTKESRDKHEQAVKQLLPSAELVDIPSGKKEAEFWEIFNTLEQHIPTGVELVFDVTHGFRSLPTLALLVVSFLRAAKAVQLKYVLYGAYEARTGDTAPVFDLTPFMTMLDWASATNRFLETGDASKFRPLVETRGARPLNTHLNSALKELTGLSEALSTNRAMRAGKLSSKALAKIVRAKGEEWELSHAPLKLLLPRLEQGLGLIAQDDKASQQVQLIQSFGQVSWFLKHRQYEKALGLAREWMVSFAQLKGQGSWQPIQYKKRKEVEDWFNACMKGDVPIPDDWKAFIDVWKDLGNLRNDLMHFGFREAA</sequence>
<dbReference type="SUPFAM" id="SSF160980">
    <property type="entry name" value="SSO1389-like"/>
    <property type="match status" value="1"/>
</dbReference>
<dbReference type="InterPro" id="IPR011742">
    <property type="entry name" value="CRISPR-assoc_prot_TM1812"/>
</dbReference>
<dbReference type="eggNOG" id="COG1517">
    <property type="taxonomic scope" value="Bacteria"/>
</dbReference>
<keyword evidence="1" id="KW-0614">Plasmid</keyword>
<evidence type="ECO:0000313" key="1">
    <source>
        <dbReference type="EMBL" id="ADH65187.1"/>
    </source>
</evidence>
<dbReference type="EMBL" id="CP002043">
    <property type="protein sequence ID" value="ADH65187.1"/>
    <property type="molecule type" value="Genomic_DNA"/>
</dbReference>
<accession>D7BJ31</accession>
<dbReference type="NCBIfam" id="TIGR02549">
    <property type="entry name" value="CRISPR_DxTHG"/>
    <property type="match status" value="1"/>
</dbReference>
<dbReference type="NCBIfam" id="TIGR02221">
    <property type="entry name" value="cas_TM1812"/>
    <property type="match status" value="1"/>
</dbReference>
<keyword evidence="2" id="KW-1185">Reference proteome</keyword>
<dbReference type="OrthoDB" id="9777703at2"/>
<organism evidence="1 2">
    <name type="scientific">Allomeiothermus silvanus (strain ATCC 700542 / DSM 9946 / NBRC 106475 / NCIMB 13440 / VI-R2)</name>
    <name type="common">Thermus silvanus</name>
    <dbReference type="NCBI Taxonomy" id="526227"/>
    <lineage>
        <taxon>Bacteria</taxon>
        <taxon>Thermotogati</taxon>
        <taxon>Deinococcota</taxon>
        <taxon>Deinococci</taxon>
        <taxon>Thermales</taxon>
        <taxon>Thermaceae</taxon>
        <taxon>Allomeiothermus</taxon>
    </lineage>
</organism>
<proteinExistence type="predicted"/>
<dbReference type="RefSeq" id="WP_013159701.1">
    <property type="nucleotide sequence ID" value="NC_014213.1"/>
</dbReference>
<dbReference type="CDD" id="cd09732">
    <property type="entry name" value="Csx1_III-U"/>
    <property type="match status" value="1"/>
</dbReference>